<keyword evidence="2" id="KW-0975">Bacterial flagellum</keyword>
<keyword evidence="5" id="KW-0969">Cilium</keyword>
<dbReference type="InterPro" id="IPR037925">
    <property type="entry name" value="FlgE/F/G-like"/>
</dbReference>
<evidence type="ECO:0000313" key="6">
    <source>
        <dbReference type="Proteomes" id="UP000319756"/>
    </source>
</evidence>
<dbReference type="SUPFAM" id="SSF117143">
    <property type="entry name" value="Flagellar hook protein flgE"/>
    <property type="match status" value="1"/>
</dbReference>
<dbReference type="Pfam" id="PF06429">
    <property type="entry name" value="Flg_bbr_C"/>
    <property type="match status" value="1"/>
</dbReference>
<proteinExistence type="inferred from homology"/>
<comment type="subcellular location">
    <subcellularLocation>
        <location evidence="2">Bacterial flagellum basal body</location>
    </subcellularLocation>
</comment>
<dbReference type="GO" id="GO:0009425">
    <property type="term" value="C:bacterial-type flagellum basal body"/>
    <property type="evidence" value="ECO:0007669"/>
    <property type="project" value="UniProtKB-SubCell"/>
</dbReference>
<comment type="similarity">
    <text evidence="1 2">Belongs to the flagella basal body rod proteins family.</text>
</comment>
<dbReference type="PANTHER" id="PTHR30435:SF19">
    <property type="entry name" value="FLAGELLAR BASAL-BODY ROD PROTEIN FLGG"/>
    <property type="match status" value="1"/>
</dbReference>
<dbReference type="Proteomes" id="UP000319756">
    <property type="component" value="Chromosome"/>
</dbReference>
<accession>A0A514LIV7</accession>
<evidence type="ECO:0000256" key="2">
    <source>
        <dbReference type="RuleBase" id="RU362116"/>
    </source>
</evidence>
<evidence type="ECO:0000259" key="3">
    <source>
        <dbReference type="Pfam" id="PF00460"/>
    </source>
</evidence>
<dbReference type="InterPro" id="IPR020013">
    <property type="entry name" value="Flagellar_FlgE/F/G"/>
</dbReference>
<keyword evidence="6" id="KW-1185">Reference proteome</keyword>
<feature type="domain" description="Flagellar basal body rod protein N-terminal" evidence="3">
    <location>
        <begin position="15"/>
        <end position="39"/>
    </location>
</feature>
<gene>
    <name evidence="5" type="ORF">EPH95_11855</name>
</gene>
<evidence type="ECO:0000259" key="4">
    <source>
        <dbReference type="Pfam" id="PF06429"/>
    </source>
</evidence>
<dbReference type="AlphaFoldDB" id="A0A514LIV7"/>
<organism evidence="5 6">
    <name type="scientific">Salicibibacter halophilus</name>
    <dbReference type="NCBI Taxonomy" id="2502791"/>
    <lineage>
        <taxon>Bacteria</taxon>
        <taxon>Bacillati</taxon>
        <taxon>Bacillota</taxon>
        <taxon>Bacilli</taxon>
        <taxon>Bacillales</taxon>
        <taxon>Bacillaceae</taxon>
        <taxon>Salicibibacter</taxon>
    </lineage>
</organism>
<dbReference type="KEGG" id="sale:EPH95_11855"/>
<sequence length="283" mass="30870">MSKIRRALMLSSAVTMGQLQQSIDTISHNIANINRTGYQRREDTFSDLLFQQMDHQRVPQPEGNRLTPEGIRVGNGAGVSQTALRYGQGAVQETERALDFAVAETGIFFPVQTEIDSVTEQAFTRDGAFYLSETVPGADMWQLVTREGDVLTNGDGEPFIVPGRANDFTLHSDGTLVAELAEGGTALLGELEVATITRPQLLEATGENLFQLPDLAALELEAGDVLGFQSAGEAQVIQGALEQSNVDMAMEMAKLMEMQRSYGMHARNISQQDEMMGLVNSLR</sequence>
<protein>
    <submittedName>
        <fullName evidence="5">Flagellar hook-basal body protein</fullName>
    </submittedName>
</protein>
<dbReference type="PANTHER" id="PTHR30435">
    <property type="entry name" value="FLAGELLAR PROTEIN"/>
    <property type="match status" value="1"/>
</dbReference>
<reference evidence="6" key="1">
    <citation type="submission" date="2019-01" db="EMBL/GenBank/DDBJ databases">
        <title>Genomic analysis of Salicibibacter sp. NKC3-5.</title>
        <authorList>
            <person name="Oh Y.J."/>
        </authorList>
    </citation>
    <scope>NUCLEOTIDE SEQUENCE [LARGE SCALE GENOMIC DNA]</scope>
    <source>
        <strain evidence="6">NKC3-5</strain>
    </source>
</reference>
<keyword evidence="5" id="KW-0966">Cell projection</keyword>
<dbReference type="InterPro" id="IPR001444">
    <property type="entry name" value="Flag_bb_rod_N"/>
</dbReference>
<dbReference type="NCBIfam" id="TIGR03506">
    <property type="entry name" value="FlgEFG_subfam"/>
    <property type="match status" value="1"/>
</dbReference>
<evidence type="ECO:0000256" key="1">
    <source>
        <dbReference type="ARBA" id="ARBA00009677"/>
    </source>
</evidence>
<name>A0A514LIV7_9BACI</name>
<dbReference type="InterPro" id="IPR010930">
    <property type="entry name" value="Flg_bb/hook_C_dom"/>
</dbReference>
<keyword evidence="5" id="KW-0282">Flagellum</keyword>
<dbReference type="GO" id="GO:0071978">
    <property type="term" value="P:bacterial-type flagellum-dependent swarming motility"/>
    <property type="evidence" value="ECO:0007669"/>
    <property type="project" value="TreeGrafter"/>
</dbReference>
<evidence type="ECO:0000313" key="5">
    <source>
        <dbReference type="EMBL" id="QDI91782.1"/>
    </source>
</evidence>
<dbReference type="Pfam" id="PF00460">
    <property type="entry name" value="Flg_bb_rod"/>
    <property type="match status" value="1"/>
</dbReference>
<feature type="domain" description="Flagellar basal-body/hook protein C-terminal" evidence="4">
    <location>
        <begin position="238"/>
        <end position="282"/>
    </location>
</feature>
<dbReference type="EMBL" id="CP035485">
    <property type="protein sequence ID" value="QDI91782.1"/>
    <property type="molecule type" value="Genomic_DNA"/>
</dbReference>